<comment type="subcellular location">
    <subcellularLocation>
        <location evidence="1">Membrane</location>
        <topology evidence="1">Multi-pass membrane protein</topology>
    </subcellularLocation>
</comment>
<dbReference type="EMBL" id="RCNU01000022">
    <property type="protein sequence ID" value="RWQ91332.1"/>
    <property type="molecule type" value="Genomic_DNA"/>
</dbReference>
<proteinExistence type="inferred from homology"/>
<dbReference type="Proteomes" id="UP000283841">
    <property type="component" value="Unassembled WGS sequence"/>
</dbReference>
<feature type="transmembrane region" description="Helical" evidence="8">
    <location>
        <begin position="354"/>
        <end position="380"/>
    </location>
</feature>
<dbReference type="InterPro" id="IPR010308">
    <property type="entry name" value="TRP_C"/>
</dbReference>
<accession>A0A443HHM8</accession>
<feature type="transmembrane region" description="Helical" evidence="8">
    <location>
        <begin position="583"/>
        <end position="612"/>
    </location>
</feature>
<feature type="chain" id="PRO_5019372477" description="ML-like domain-containing protein" evidence="9">
    <location>
        <begin position="24"/>
        <end position="726"/>
    </location>
</feature>
<dbReference type="GO" id="GO:0055085">
    <property type="term" value="P:transmembrane transport"/>
    <property type="evidence" value="ECO:0007669"/>
    <property type="project" value="TreeGrafter"/>
</dbReference>
<evidence type="ECO:0000256" key="2">
    <source>
        <dbReference type="ARBA" id="ARBA00010642"/>
    </source>
</evidence>
<dbReference type="PANTHER" id="PTHR31145">
    <property type="entry name" value="INTEGRAL MEMBRANE PROTEIN (AFU_ORTHOLOGUE AFUA_7G01610)"/>
    <property type="match status" value="1"/>
</dbReference>
<evidence type="ECO:0000256" key="9">
    <source>
        <dbReference type="SAM" id="SignalP"/>
    </source>
</evidence>
<name>A0A443HHM8_BYSSP</name>
<evidence type="ECO:0000256" key="7">
    <source>
        <dbReference type="SAM" id="MobiDB-lite"/>
    </source>
</evidence>
<dbReference type="Pfam" id="PF14558">
    <property type="entry name" value="TRP_N"/>
    <property type="match status" value="1"/>
</dbReference>
<evidence type="ECO:0000256" key="1">
    <source>
        <dbReference type="ARBA" id="ARBA00004141"/>
    </source>
</evidence>
<feature type="transmembrane region" description="Helical" evidence="8">
    <location>
        <begin position="400"/>
        <end position="421"/>
    </location>
</feature>
<dbReference type="VEuPathDB" id="FungiDB:C8Q69DRAFT_190326"/>
<dbReference type="RefSeq" id="XP_028480977.1">
    <property type="nucleotide sequence ID" value="XM_028625971.1"/>
</dbReference>
<dbReference type="SMART" id="SM01320">
    <property type="entry name" value="TRP_N"/>
    <property type="match status" value="1"/>
</dbReference>
<sequence>MRPTSFPAAALLTLGLLPVGILGGILQTEGFSTCLPASVITVDQLDVTYNSGSQIVTFDLAGTSTKEEEVIVSLAISAYGNQVYSKSFDPCDPATKVEKMCPVPAGTFQASGSQAIPAQFASQIPSIAFSIPDFEGEVKLELKAKDTGSDIVCIQSGVTNGKSAQVKGATYVTAGIAGAALAMSSISALGAGAAGHGAASASISAHPGFGDVMGWFHVMATNGMLSVDYPSIYRSFTRNFAWSTGVIPWNSMQISIDNFRNHTGGNLTDNSFEFLFNSTVADKDGTTLKSAGVAKRTLDFLVDPGHIFPRDVSSSVNGTGNATAASGSGDGGINHVVSGIQAYVEELSIPQANVFMTILLIFAIVIASIAAGILLCKVILEVWAMYGTFPEKLSNFRKDYWGLLARTITNLILIMYGMWTLYCVFQFTRGDSWAAKLLAAVTLAIFTAVLGFFSFRIWQIAHKYKKAEGDTSRLFEDQETWRKYSLFYDSYKKDYWWIFVPTIAYMFTRGCIIAAGDGHGLFQSAGQLIVEALMLILLVWSRPYEAKSARWINITIQAVRVLSVACVLVFVQELGISKTTKTVTGIVLIAIQSTLTGVLAILIAVNAVIGCIRENPHARRRREAEKLNRDFDDLTPLDARNSLLMDRPSTKHGLDDQGMNKFNYTGPYAPYRDSVPRSRHHATESTDRLINSEEVDVKHTRSSSRESRGRSPSPNAEKPAPYGVAL</sequence>
<evidence type="ECO:0000256" key="6">
    <source>
        <dbReference type="ARBA" id="ARBA00023136"/>
    </source>
</evidence>
<evidence type="ECO:0000256" key="4">
    <source>
        <dbReference type="ARBA" id="ARBA00022729"/>
    </source>
</evidence>
<keyword evidence="12" id="KW-1185">Reference proteome</keyword>
<dbReference type="GO" id="GO:0016020">
    <property type="term" value="C:membrane"/>
    <property type="evidence" value="ECO:0007669"/>
    <property type="project" value="UniProtKB-SubCell"/>
</dbReference>
<dbReference type="AlphaFoldDB" id="A0A443HHM8"/>
<feature type="transmembrane region" description="Helical" evidence="8">
    <location>
        <begin position="521"/>
        <end position="540"/>
    </location>
</feature>
<evidence type="ECO:0000256" key="5">
    <source>
        <dbReference type="ARBA" id="ARBA00022989"/>
    </source>
</evidence>
<organism evidence="11 12">
    <name type="scientific">Byssochlamys spectabilis</name>
    <name type="common">Paecilomyces variotii</name>
    <dbReference type="NCBI Taxonomy" id="264951"/>
    <lineage>
        <taxon>Eukaryota</taxon>
        <taxon>Fungi</taxon>
        <taxon>Dikarya</taxon>
        <taxon>Ascomycota</taxon>
        <taxon>Pezizomycotina</taxon>
        <taxon>Eurotiomycetes</taxon>
        <taxon>Eurotiomycetidae</taxon>
        <taxon>Eurotiales</taxon>
        <taxon>Thermoascaceae</taxon>
        <taxon>Paecilomyces</taxon>
    </lineage>
</organism>
<keyword evidence="5 8" id="KW-1133">Transmembrane helix</keyword>
<dbReference type="STRING" id="264951.A0A443HHM8"/>
<dbReference type="GO" id="GO:0009272">
    <property type="term" value="P:fungal-type cell wall biogenesis"/>
    <property type="evidence" value="ECO:0007669"/>
    <property type="project" value="TreeGrafter"/>
</dbReference>
<evidence type="ECO:0000259" key="10">
    <source>
        <dbReference type="SMART" id="SM01320"/>
    </source>
</evidence>
<feature type="compositionally biased region" description="Basic and acidic residues" evidence="7">
    <location>
        <begin position="681"/>
        <end position="709"/>
    </location>
</feature>
<feature type="region of interest" description="Disordered" evidence="7">
    <location>
        <begin position="645"/>
        <end position="726"/>
    </location>
</feature>
<feature type="signal peptide" evidence="9">
    <location>
        <begin position="1"/>
        <end position="23"/>
    </location>
</feature>
<evidence type="ECO:0000256" key="3">
    <source>
        <dbReference type="ARBA" id="ARBA00022692"/>
    </source>
</evidence>
<feature type="transmembrane region" description="Helical" evidence="8">
    <location>
        <begin position="495"/>
        <end position="515"/>
    </location>
</feature>
<dbReference type="PANTHER" id="PTHR31145:SF5">
    <property type="entry name" value="DUF907 DOMAIN PROTEIN (AFU_ORTHOLOGUE AFUA_2G06100)"/>
    <property type="match status" value="1"/>
</dbReference>
<protein>
    <recommendedName>
        <fullName evidence="10">ML-like domain-containing protein</fullName>
    </recommendedName>
</protein>
<dbReference type="InterPro" id="IPR032800">
    <property type="entry name" value="TRP_N"/>
</dbReference>
<feature type="transmembrane region" description="Helical" evidence="8">
    <location>
        <begin position="552"/>
        <end position="571"/>
    </location>
</feature>
<evidence type="ECO:0000313" key="12">
    <source>
        <dbReference type="Proteomes" id="UP000283841"/>
    </source>
</evidence>
<feature type="transmembrane region" description="Helical" evidence="8">
    <location>
        <begin position="433"/>
        <end position="455"/>
    </location>
</feature>
<keyword evidence="6 8" id="KW-0472">Membrane</keyword>
<dbReference type="InterPro" id="IPR040241">
    <property type="entry name" value="TRP_Flc/Pkd2-like"/>
</dbReference>
<comment type="similarity">
    <text evidence="2">Belongs to the transient receptor potential (TRP) ion channel family.</text>
</comment>
<dbReference type="Pfam" id="PF06011">
    <property type="entry name" value="TRP"/>
    <property type="match status" value="1"/>
</dbReference>
<evidence type="ECO:0000313" key="11">
    <source>
        <dbReference type="EMBL" id="RWQ91332.1"/>
    </source>
</evidence>
<dbReference type="GeneID" id="39595248"/>
<gene>
    <name evidence="11" type="ORF">C8Q69DRAFT_190326</name>
</gene>
<keyword evidence="3 8" id="KW-0812">Transmembrane</keyword>
<feature type="domain" description="ML-like" evidence="10">
    <location>
        <begin position="24"/>
        <end position="165"/>
    </location>
</feature>
<reference evidence="11 12" key="1">
    <citation type="journal article" date="2018" name="Front. Microbiol.">
        <title>Genomic and genetic insights into a cosmopolitan fungus, Paecilomyces variotii (Eurotiales).</title>
        <authorList>
            <person name="Urquhart A.S."/>
            <person name="Mondo S.J."/>
            <person name="Makela M.R."/>
            <person name="Hane J.K."/>
            <person name="Wiebenga A."/>
            <person name="He G."/>
            <person name="Mihaltcheva S."/>
            <person name="Pangilinan J."/>
            <person name="Lipzen A."/>
            <person name="Barry K."/>
            <person name="de Vries R.P."/>
            <person name="Grigoriev I.V."/>
            <person name="Idnurm A."/>
        </authorList>
    </citation>
    <scope>NUCLEOTIDE SEQUENCE [LARGE SCALE GENOMIC DNA]</scope>
    <source>
        <strain evidence="11 12">CBS 101075</strain>
    </source>
</reference>
<evidence type="ECO:0000256" key="8">
    <source>
        <dbReference type="SAM" id="Phobius"/>
    </source>
</evidence>
<keyword evidence="4 9" id="KW-0732">Signal</keyword>
<comment type="caution">
    <text evidence="11">The sequence shown here is derived from an EMBL/GenBank/DDBJ whole genome shotgun (WGS) entry which is preliminary data.</text>
</comment>